<proteinExistence type="predicted"/>
<dbReference type="AlphaFoldDB" id="A0A2V1GUJ6"/>
<protein>
    <recommendedName>
        <fullName evidence="5">Calcineurin-like phosphoesterase domain-containing protein</fullName>
    </recommendedName>
</protein>
<evidence type="ECO:0000313" key="4">
    <source>
        <dbReference type="Proteomes" id="UP000244906"/>
    </source>
</evidence>
<accession>A0A2V1GUJ6</accession>
<comment type="caution">
    <text evidence="3">The sequence shown here is derived from an EMBL/GenBank/DDBJ whole genome shotgun (WGS) entry which is preliminary data.</text>
</comment>
<feature type="compositionally biased region" description="Polar residues" evidence="1">
    <location>
        <begin position="26"/>
        <end position="48"/>
    </location>
</feature>
<dbReference type="EMBL" id="QDDL01000008">
    <property type="protein sequence ID" value="PVZ66347.1"/>
    <property type="molecule type" value="Genomic_DNA"/>
</dbReference>
<evidence type="ECO:0008006" key="5">
    <source>
        <dbReference type="Google" id="ProtNLM"/>
    </source>
</evidence>
<evidence type="ECO:0000256" key="2">
    <source>
        <dbReference type="SAM" id="SignalP"/>
    </source>
</evidence>
<dbReference type="OrthoDB" id="8132905at2"/>
<name>A0A2V1GUJ6_9GAMM</name>
<reference evidence="3 4" key="1">
    <citation type="submission" date="2018-04" db="EMBL/GenBank/DDBJ databases">
        <title>Thalassorhabdus spongiae gen. nov., sp. nov., isolated from a marine sponge in South-West Iceland.</title>
        <authorList>
            <person name="Knobloch S."/>
            <person name="Daussin A."/>
            <person name="Johannsson R."/>
            <person name="Marteinsson V.T."/>
        </authorList>
    </citation>
    <scope>NUCLEOTIDE SEQUENCE [LARGE SCALE GENOMIC DNA]</scope>
    <source>
        <strain evidence="3 4">Hp12</strain>
    </source>
</reference>
<dbReference type="RefSeq" id="WP_116688267.1">
    <property type="nucleotide sequence ID" value="NZ_CAWNYD010000008.1"/>
</dbReference>
<sequence>MSITLRSGLSLASIAVSLILAGCDNGPQSTTSPSQQPETLDKTSSVSTLHKRETTAENILSQPLITNGNPSKSQVEFFTLIETDAGAKGTGITAYNELALEGALGDNRVASTGDALIRRNDLRSPIYAESAQRNSVAFMLHMSDVQVVDEESPALTPTNDFGLDGEIFQGSYRPHSPYLPHMANELVKAANQVAANTRDFDIAIHTGDAIENAQANELTMFLTLLNGGNVNPDSDSSNGAVDVDANSANAPFPAEGFRLQHSGDIPAGTLPAPWLSVIGNHDILQQGNFPLGLVAFFNNDVVFQSLQPSFASIGITIPPLPMSLVSAGTIAVGGTPVAQQIPYRAALTSAETYTNPDDLDLAGFQSWTKLMTKFGTFVGTADAAVEGENTFNFDYDMRTEDLTRLPLNKQTFVKGHRDAGMLVGQELGLSGDALTASADRFGFKAKNLAEQHGNYTYDFADGKAPVRVIALDMSNAYGGDEGVLAQAQQPFDVAALQTSDAATSVQLSTAESGLLLNGTIPLFGVVTAQGAAITENIGDADSRAFLTRELARAEADRKLVVVTSHHASESLQVLNLMRARLEGVLCEQLRTSIAGVTAVAAEAVDCSPASGAIYQTALGSVLDKNAANATAKNLFAKLVGGAISQPITQFDQLSQPVISGVAATPDGARLISTFNLLFNLRQILPNPINPMNGDTFRRTLAGYDNVVLHLAGHSHRNEILAICSNGIASHANGDVSDPKLNNLKSPGNNSCADNQKQFGQGYYEIRTAANADWPLEWRNVEMVDNNNGTLSIYTPVFSFNGNANSESEGSGFTTSTDLANLGRKLAISDLFARGQVRQEEEGDRFTELLVSIPADIDSALDTVAAPRIETLEVLSASN</sequence>
<keyword evidence="2" id="KW-0732">Signal</keyword>
<feature type="region of interest" description="Disordered" evidence="1">
    <location>
        <begin position="26"/>
        <end position="49"/>
    </location>
</feature>
<feature type="chain" id="PRO_5016081037" description="Calcineurin-like phosphoesterase domain-containing protein" evidence="2">
    <location>
        <begin position="22"/>
        <end position="878"/>
    </location>
</feature>
<dbReference type="Proteomes" id="UP000244906">
    <property type="component" value="Unassembled WGS sequence"/>
</dbReference>
<keyword evidence="4" id="KW-1185">Reference proteome</keyword>
<dbReference type="PROSITE" id="PS51257">
    <property type="entry name" value="PROKAR_LIPOPROTEIN"/>
    <property type="match status" value="1"/>
</dbReference>
<dbReference type="InterPro" id="IPR029052">
    <property type="entry name" value="Metallo-depent_PP-like"/>
</dbReference>
<dbReference type="SUPFAM" id="SSF56300">
    <property type="entry name" value="Metallo-dependent phosphatases"/>
    <property type="match status" value="1"/>
</dbReference>
<evidence type="ECO:0000256" key="1">
    <source>
        <dbReference type="SAM" id="MobiDB-lite"/>
    </source>
</evidence>
<feature type="signal peptide" evidence="2">
    <location>
        <begin position="1"/>
        <end position="21"/>
    </location>
</feature>
<gene>
    <name evidence="3" type="ORF">DC094_16755</name>
</gene>
<organism evidence="3 4">
    <name type="scientific">Pelagibaculum spongiae</name>
    <dbReference type="NCBI Taxonomy" id="2080658"/>
    <lineage>
        <taxon>Bacteria</taxon>
        <taxon>Pseudomonadati</taxon>
        <taxon>Pseudomonadota</taxon>
        <taxon>Gammaproteobacteria</taxon>
        <taxon>Oceanospirillales</taxon>
        <taxon>Pelagibaculum</taxon>
    </lineage>
</organism>
<evidence type="ECO:0000313" key="3">
    <source>
        <dbReference type="EMBL" id="PVZ66347.1"/>
    </source>
</evidence>